<evidence type="ECO:0000256" key="1">
    <source>
        <dbReference type="ARBA" id="ARBA00004141"/>
    </source>
</evidence>
<feature type="transmembrane region" description="Helical" evidence="5">
    <location>
        <begin position="58"/>
        <end position="77"/>
    </location>
</feature>
<keyword evidence="2 5" id="KW-0812">Transmembrane</keyword>
<dbReference type="Proteomes" id="UP000057181">
    <property type="component" value="Chromosome"/>
</dbReference>
<gene>
    <name evidence="6" type="ORF">AS188_02815</name>
    <name evidence="7" type="ORF">KFL01_04230</name>
</gene>
<sequence>MAHEKFADKARRPLPGIDPDEPLEKVSGWKVVGPGLVVAATGVGAADLVATLTAGSRFGYGLLWAVVLGTVLKIILVEGAGRYSLATGRTIFEGWRSLGKWTTVYFGPYIIIWGFVYGATAMSSAALPLAALFPVLPLWAWAVLMGLLGFAMVWFGRYAVVEKIAALMVGIMFVVVVGLAVLTVPNIPEMLRGFVPLIPEGGVVYTLALAGGIGGTITLAAYGYWLREKGWYRPGWMRVMQLDNAAAYTVTGIFVVAMLVVGVEVLYSAGYAISAGDEGLLELGEILKDRYGDVIGTAFLVGFWAASFSSLIGVWSGVSLMFADFWGNLREKPSGHPDTITGGKYFRFYLLWLTFPPMLLFLLDRPVFLILLYGVLGALFMPFLAITLVWLLNTDRTPRRWRNGAFTNVALALCAVLFIVLGLYQAWDTLQDVVAWFRG</sequence>
<feature type="transmembrane region" description="Helical" evidence="5">
    <location>
        <begin position="369"/>
        <end position="393"/>
    </location>
</feature>
<feature type="transmembrane region" description="Helical" evidence="5">
    <location>
        <begin position="138"/>
        <end position="157"/>
    </location>
</feature>
<evidence type="ECO:0000313" key="6">
    <source>
        <dbReference type="EMBL" id="ALU38854.1"/>
    </source>
</evidence>
<feature type="transmembrane region" description="Helical" evidence="5">
    <location>
        <begin position="294"/>
        <end position="323"/>
    </location>
</feature>
<feature type="transmembrane region" description="Helical" evidence="5">
    <location>
        <begin position="246"/>
        <end position="274"/>
    </location>
</feature>
<protein>
    <submittedName>
        <fullName evidence="6">Iron transporter</fullName>
    </submittedName>
</protein>
<evidence type="ECO:0000256" key="2">
    <source>
        <dbReference type="ARBA" id="ARBA00022692"/>
    </source>
</evidence>
<comment type="subcellular location">
    <subcellularLocation>
        <location evidence="1">Membrane</location>
        <topology evidence="1">Multi-pass membrane protein</topology>
    </subcellularLocation>
</comment>
<feature type="transmembrane region" description="Helical" evidence="5">
    <location>
        <begin position="164"/>
        <end position="184"/>
    </location>
</feature>
<dbReference type="EMBL" id="BJZR01000006">
    <property type="protein sequence ID" value="GEO91117.1"/>
    <property type="molecule type" value="Genomic_DNA"/>
</dbReference>
<accession>A0A0U3HMP2</accession>
<name>A0A0U3HMP2_9MICC</name>
<organism evidence="6 8">
    <name type="scientific">Kocuria flava</name>
    <dbReference type="NCBI Taxonomy" id="446860"/>
    <lineage>
        <taxon>Bacteria</taxon>
        <taxon>Bacillati</taxon>
        <taxon>Actinomycetota</taxon>
        <taxon>Actinomycetes</taxon>
        <taxon>Micrococcales</taxon>
        <taxon>Micrococcaceae</taxon>
        <taxon>Kocuria</taxon>
    </lineage>
</organism>
<dbReference type="RefSeq" id="WP_058857566.1">
    <property type="nucleotide sequence ID" value="NZ_BJZR01000006.1"/>
</dbReference>
<keyword evidence="4 5" id="KW-0472">Membrane</keyword>
<evidence type="ECO:0000313" key="7">
    <source>
        <dbReference type="EMBL" id="GEO91117.1"/>
    </source>
</evidence>
<dbReference type="STRING" id="446860.AS188_02815"/>
<feature type="transmembrane region" description="Helical" evidence="5">
    <location>
        <begin position="405"/>
        <end position="427"/>
    </location>
</feature>
<dbReference type="NCBIfam" id="NF037982">
    <property type="entry name" value="Nramp_1"/>
    <property type="match status" value="2"/>
</dbReference>
<dbReference type="Pfam" id="PF01566">
    <property type="entry name" value="Nramp"/>
    <property type="match status" value="1"/>
</dbReference>
<dbReference type="GO" id="GO:0005384">
    <property type="term" value="F:manganese ion transmembrane transporter activity"/>
    <property type="evidence" value="ECO:0007669"/>
    <property type="project" value="TreeGrafter"/>
</dbReference>
<dbReference type="KEGG" id="kfv:AS188_02815"/>
<evidence type="ECO:0000256" key="4">
    <source>
        <dbReference type="ARBA" id="ARBA00023136"/>
    </source>
</evidence>
<evidence type="ECO:0000313" key="9">
    <source>
        <dbReference type="Proteomes" id="UP000321155"/>
    </source>
</evidence>
<dbReference type="PANTHER" id="PTHR11706:SF3">
    <property type="entry name" value="METAL ION TRANSPORT PROTEIN"/>
    <property type="match status" value="1"/>
</dbReference>
<dbReference type="EMBL" id="CP013254">
    <property type="protein sequence ID" value="ALU38854.1"/>
    <property type="molecule type" value="Genomic_DNA"/>
</dbReference>
<dbReference type="GO" id="GO:0034755">
    <property type="term" value="P:iron ion transmembrane transport"/>
    <property type="evidence" value="ECO:0007669"/>
    <property type="project" value="TreeGrafter"/>
</dbReference>
<feature type="transmembrane region" description="Helical" evidence="5">
    <location>
        <begin position="98"/>
        <end position="118"/>
    </location>
</feature>
<reference evidence="7 9" key="2">
    <citation type="submission" date="2019-07" db="EMBL/GenBank/DDBJ databases">
        <title>Whole genome shotgun sequence of Kocuria flava NBRC 107626.</title>
        <authorList>
            <person name="Hosoyama A."/>
            <person name="Uohara A."/>
            <person name="Ohji S."/>
            <person name="Ichikawa N."/>
        </authorList>
    </citation>
    <scope>NUCLEOTIDE SEQUENCE [LARGE SCALE GENOMIC DNA]</scope>
    <source>
        <strain evidence="7 9">NBRC 107626</strain>
    </source>
</reference>
<dbReference type="PANTHER" id="PTHR11706">
    <property type="entry name" value="SOLUTE CARRIER PROTEIN FAMILY 11 MEMBER"/>
    <property type="match status" value="1"/>
</dbReference>
<evidence type="ECO:0000256" key="3">
    <source>
        <dbReference type="ARBA" id="ARBA00022989"/>
    </source>
</evidence>
<dbReference type="GO" id="GO:0005886">
    <property type="term" value="C:plasma membrane"/>
    <property type="evidence" value="ECO:0007669"/>
    <property type="project" value="TreeGrafter"/>
</dbReference>
<keyword evidence="9" id="KW-1185">Reference proteome</keyword>
<keyword evidence="3 5" id="KW-1133">Transmembrane helix</keyword>
<proteinExistence type="predicted"/>
<evidence type="ECO:0000313" key="8">
    <source>
        <dbReference type="Proteomes" id="UP000057181"/>
    </source>
</evidence>
<dbReference type="AlphaFoldDB" id="A0A0U3HMP2"/>
<dbReference type="InterPro" id="IPR001046">
    <property type="entry name" value="NRAMP_fam"/>
</dbReference>
<feature type="transmembrane region" description="Helical" evidence="5">
    <location>
        <begin position="344"/>
        <end position="363"/>
    </location>
</feature>
<dbReference type="GO" id="GO:0015086">
    <property type="term" value="F:cadmium ion transmembrane transporter activity"/>
    <property type="evidence" value="ECO:0007669"/>
    <property type="project" value="TreeGrafter"/>
</dbReference>
<feature type="transmembrane region" description="Helical" evidence="5">
    <location>
        <begin position="31"/>
        <end position="52"/>
    </location>
</feature>
<reference evidence="6 8" key="1">
    <citation type="submission" date="2015-11" db="EMBL/GenBank/DDBJ databases">
        <title>Complete Genome Sequence of Kocuria flava strain HO-9041.</title>
        <authorList>
            <person name="Zhou M."/>
            <person name="Dai J."/>
        </authorList>
    </citation>
    <scope>NUCLEOTIDE SEQUENCE [LARGE SCALE GENOMIC DNA]</scope>
    <source>
        <strain evidence="6 8">HO-9041</strain>
    </source>
</reference>
<dbReference type="Proteomes" id="UP000321155">
    <property type="component" value="Unassembled WGS sequence"/>
</dbReference>
<evidence type="ECO:0000256" key="5">
    <source>
        <dbReference type="SAM" id="Phobius"/>
    </source>
</evidence>
<feature type="transmembrane region" description="Helical" evidence="5">
    <location>
        <begin position="204"/>
        <end position="225"/>
    </location>
</feature>
<dbReference type="OrthoDB" id="9787548at2"/>